<accession>A0A0A1TB83</accession>
<feature type="transmembrane region" description="Helical" evidence="9">
    <location>
        <begin position="389"/>
        <end position="413"/>
    </location>
</feature>
<protein>
    <submittedName>
        <fullName evidence="10">Putative Chloride channel protein 3</fullName>
    </submittedName>
</protein>
<feature type="compositionally biased region" description="Acidic residues" evidence="8">
    <location>
        <begin position="1"/>
        <end position="10"/>
    </location>
</feature>
<dbReference type="HOGENOM" id="CLU_003181_2_0_1"/>
<evidence type="ECO:0000313" key="10">
    <source>
        <dbReference type="EMBL" id="CEJ92044.1"/>
    </source>
</evidence>
<keyword evidence="3 9" id="KW-0812">Transmembrane</keyword>
<feature type="region of interest" description="Disordered" evidence="8">
    <location>
        <begin position="1"/>
        <end position="52"/>
    </location>
</feature>
<evidence type="ECO:0000256" key="9">
    <source>
        <dbReference type="SAM" id="Phobius"/>
    </source>
</evidence>
<organism evidence="10 11">
    <name type="scientific">[Torrubiella] hemipterigena</name>
    <dbReference type="NCBI Taxonomy" id="1531966"/>
    <lineage>
        <taxon>Eukaryota</taxon>
        <taxon>Fungi</taxon>
        <taxon>Dikarya</taxon>
        <taxon>Ascomycota</taxon>
        <taxon>Pezizomycotina</taxon>
        <taxon>Sordariomycetes</taxon>
        <taxon>Hypocreomycetidae</taxon>
        <taxon>Hypocreales</taxon>
        <taxon>Clavicipitaceae</taxon>
        <taxon>Clavicipitaceae incertae sedis</taxon>
        <taxon>'Torrubiella' clade</taxon>
    </lineage>
</organism>
<evidence type="ECO:0000256" key="8">
    <source>
        <dbReference type="SAM" id="MobiDB-lite"/>
    </source>
</evidence>
<feature type="transmembrane region" description="Helical" evidence="9">
    <location>
        <begin position="361"/>
        <end position="377"/>
    </location>
</feature>
<dbReference type="CDD" id="cd03684">
    <property type="entry name" value="ClC_3_like"/>
    <property type="match status" value="1"/>
</dbReference>
<dbReference type="FunFam" id="1.10.3080.10:FF:000013">
    <property type="entry name" value="Voltage-gated chloride channel (ClcA)"/>
    <property type="match status" value="1"/>
</dbReference>
<feature type="transmembrane region" description="Helical" evidence="9">
    <location>
        <begin position="504"/>
        <end position="524"/>
    </location>
</feature>
<keyword evidence="2" id="KW-0813">Transport</keyword>
<dbReference type="InterPro" id="IPR001807">
    <property type="entry name" value="ClC"/>
</dbReference>
<evidence type="ECO:0000256" key="6">
    <source>
        <dbReference type="ARBA" id="ARBA00023136"/>
    </source>
</evidence>
<evidence type="ECO:0000256" key="3">
    <source>
        <dbReference type="ARBA" id="ARBA00022692"/>
    </source>
</evidence>
<keyword evidence="4 9" id="KW-1133">Transmembrane helix</keyword>
<dbReference type="PANTHER" id="PTHR45711:SF3">
    <property type="entry name" value="CLC CHANNEL"/>
    <property type="match status" value="1"/>
</dbReference>
<feature type="compositionally biased region" description="Polar residues" evidence="8">
    <location>
        <begin position="11"/>
        <end position="20"/>
    </location>
</feature>
<evidence type="ECO:0000256" key="7">
    <source>
        <dbReference type="ARBA" id="ARBA00023214"/>
    </source>
</evidence>
<keyword evidence="7" id="KW-0868">Chloride</keyword>
<dbReference type="InterPro" id="IPR014743">
    <property type="entry name" value="Cl-channel_core"/>
</dbReference>
<gene>
    <name evidence="10" type="ORF">VHEMI07723</name>
</gene>
<name>A0A0A1TB83_9HYPO</name>
<evidence type="ECO:0000256" key="2">
    <source>
        <dbReference type="ARBA" id="ARBA00022448"/>
    </source>
</evidence>
<dbReference type="PRINTS" id="PR00762">
    <property type="entry name" value="CLCHANNEL"/>
</dbReference>
<reference evidence="10 11" key="1">
    <citation type="journal article" date="2015" name="Genome Announc.">
        <title>Draft Genome Sequence and Gene Annotation of the Entomopathogenic Fungus Verticillium hemipterigenum.</title>
        <authorList>
            <person name="Horn F."/>
            <person name="Habel A."/>
            <person name="Scharf D.H."/>
            <person name="Dworschak J."/>
            <person name="Brakhage A.A."/>
            <person name="Guthke R."/>
            <person name="Hertweck C."/>
            <person name="Linde J."/>
        </authorList>
    </citation>
    <scope>NUCLEOTIDE SEQUENCE [LARGE SCALE GENOMIC DNA]</scope>
</reference>
<feature type="transmembrane region" description="Helical" evidence="9">
    <location>
        <begin position="564"/>
        <end position="585"/>
    </location>
</feature>
<feature type="transmembrane region" description="Helical" evidence="9">
    <location>
        <begin position="236"/>
        <end position="256"/>
    </location>
</feature>
<dbReference type="EMBL" id="CDHN01000004">
    <property type="protein sequence ID" value="CEJ92044.1"/>
    <property type="molecule type" value="Genomic_DNA"/>
</dbReference>
<keyword evidence="11" id="KW-1185">Reference proteome</keyword>
<evidence type="ECO:0000256" key="5">
    <source>
        <dbReference type="ARBA" id="ARBA00023065"/>
    </source>
</evidence>
<keyword evidence="5" id="KW-0406">Ion transport</keyword>
<feature type="transmembrane region" description="Helical" evidence="9">
    <location>
        <begin position="425"/>
        <end position="442"/>
    </location>
</feature>
<dbReference type="PANTHER" id="PTHR45711">
    <property type="entry name" value="CHLORIDE CHANNEL PROTEIN"/>
    <property type="match status" value="1"/>
</dbReference>
<dbReference type="GO" id="GO:0005886">
    <property type="term" value="C:plasma membrane"/>
    <property type="evidence" value="ECO:0007669"/>
    <property type="project" value="TreeGrafter"/>
</dbReference>
<dbReference type="GO" id="GO:0005247">
    <property type="term" value="F:voltage-gated chloride channel activity"/>
    <property type="evidence" value="ECO:0007669"/>
    <property type="project" value="TreeGrafter"/>
</dbReference>
<evidence type="ECO:0000313" key="11">
    <source>
        <dbReference type="Proteomes" id="UP000039046"/>
    </source>
</evidence>
<feature type="compositionally biased region" description="Basic residues" evidence="8">
    <location>
        <begin position="28"/>
        <end position="39"/>
    </location>
</feature>
<evidence type="ECO:0000256" key="4">
    <source>
        <dbReference type="ARBA" id="ARBA00022989"/>
    </source>
</evidence>
<dbReference type="Gene3D" id="1.10.3080.10">
    <property type="entry name" value="Clc chloride channel"/>
    <property type="match status" value="1"/>
</dbReference>
<comment type="subcellular location">
    <subcellularLocation>
        <location evidence="1">Membrane</location>
        <topology evidence="1">Multi-pass membrane protein</topology>
    </subcellularLocation>
</comment>
<dbReference type="GO" id="GO:0005769">
    <property type="term" value="C:early endosome"/>
    <property type="evidence" value="ECO:0007669"/>
    <property type="project" value="TreeGrafter"/>
</dbReference>
<feature type="transmembrane region" description="Helical" evidence="9">
    <location>
        <begin position="463"/>
        <end position="484"/>
    </location>
</feature>
<dbReference type="Proteomes" id="UP000039046">
    <property type="component" value="Unassembled WGS sequence"/>
</dbReference>
<dbReference type="OrthoDB" id="44789at2759"/>
<proteinExistence type="predicted"/>
<sequence>MADSEQDDAENNSLHINYGTSQPSSPRAPRRPFSRRHHSTFGPDELSPLLTTGRSRIRIQSGASSPKIPGLIRNQSYQGSVRSTRHHSRHPSWGQRLMSALADGRSTLSDSKGSLFPDERVWYDQFTSTDWVHDAIADSHRVKALRSRKDFWGRILVTLDGAQGWFLSALCGFIIALIAYTVNVAESTVFDFKDGYCSRAWYLDERRCCGGMSCDDWKSWGDILHFTPFGPVVTDFSVYLICVLVLSLTSCWIALWTKTVVPSAYRLSTLDENLAAERIPHLADDVLTDDSGTPPQQPAFPVANPPMVYYSAAGSGVAEVRVILSGFVLHGFLGLKTLIIKMLALILSVSSGLSLGKEGPYVHIATCVGNIACRLFSKYDRNDAKRREVLSAAAAAGVTVAFGAPLGGVLFGLEEVAYFFPAKTLFRTFFCCIVAALSLKFLNPYGTHKIVMFQVRYLIDWEFFELGSFIIVGVLGGALGALFIKASKYWAQSFRRLSVIKSYPLFEVFLVALITGLMSYWNALTKLPVAKLLLNLASPCDDSTDEDRDQLGLCPNSVDDIPGILITLLAAFLIKGFLTVITFGIKVPAGIYIPSMVVGGLMGRMVGHLVQWLVLITPNWGVWGNCATAADGTCIQPGVYGLIAAGATMCGVTRLSVTLAVILFELTGSLDYVLPFSLTILVAKWTADAIEPASIYDLLTNMNSYPFLDNKQKPIFTGDLADIVHRVRRERVIDITNSPLVIATSLRTKLEVLHRAGEIDGGLPIVRNDVLVGLIPAPDLEFALDQLPDESTSLCLMDRVPSIDDDDDDLVDPTDFTPYIDPAPVALDIRSPMDLVYECFVKLGLRYVCATKEGRFAGMVHKKTFVKYMRELEEEEHGSH</sequence>
<dbReference type="GO" id="GO:0005794">
    <property type="term" value="C:Golgi apparatus"/>
    <property type="evidence" value="ECO:0007669"/>
    <property type="project" value="TreeGrafter"/>
</dbReference>
<dbReference type="SUPFAM" id="SSF81340">
    <property type="entry name" value="Clc chloride channel"/>
    <property type="match status" value="1"/>
</dbReference>
<keyword evidence="6 9" id="KW-0472">Membrane</keyword>
<dbReference type="InterPro" id="IPR046342">
    <property type="entry name" value="CBS_dom_sf"/>
</dbReference>
<dbReference type="Pfam" id="PF00654">
    <property type="entry name" value="Voltage_CLC"/>
    <property type="match status" value="1"/>
</dbReference>
<dbReference type="AlphaFoldDB" id="A0A0A1TB83"/>
<feature type="transmembrane region" description="Helical" evidence="9">
    <location>
        <begin position="151"/>
        <end position="180"/>
    </location>
</feature>
<evidence type="ECO:0000256" key="1">
    <source>
        <dbReference type="ARBA" id="ARBA00004141"/>
    </source>
</evidence>
<feature type="transmembrane region" description="Helical" evidence="9">
    <location>
        <begin position="327"/>
        <end position="349"/>
    </location>
</feature>
<dbReference type="SUPFAM" id="SSF54631">
    <property type="entry name" value="CBS-domain pair"/>
    <property type="match status" value="1"/>
</dbReference>